<dbReference type="OrthoDB" id="444338at2759"/>
<reference evidence="3" key="1">
    <citation type="submission" date="2021-12" db="EMBL/GenBank/DDBJ databases">
        <authorList>
            <person name="King R."/>
        </authorList>
    </citation>
    <scope>NUCLEOTIDE SEQUENCE</scope>
</reference>
<evidence type="ECO:0000256" key="1">
    <source>
        <dbReference type="ARBA" id="ARBA00005350"/>
    </source>
</evidence>
<dbReference type="Pfam" id="PF03803">
    <property type="entry name" value="Scramblase"/>
    <property type="match status" value="1"/>
</dbReference>
<keyword evidence="2" id="KW-0449">Lipoprotein</keyword>
<dbReference type="GO" id="GO:0005886">
    <property type="term" value="C:plasma membrane"/>
    <property type="evidence" value="ECO:0007669"/>
    <property type="project" value="TreeGrafter"/>
</dbReference>
<keyword evidence="2" id="KW-0106">Calcium</keyword>
<dbReference type="PANTHER" id="PTHR23248:SF4">
    <property type="entry name" value="PHOSPHOLIPID SCRAMBLASE"/>
    <property type="match status" value="1"/>
</dbReference>
<dbReference type="AlphaFoldDB" id="A0A9P0BG21"/>
<dbReference type="PANTHER" id="PTHR23248">
    <property type="entry name" value="PHOSPHOLIPID SCRAMBLASE-RELATED"/>
    <property type="match status" value="1"/>
</dbReference>
<name>A0A9P0BG21_BRAAE</name>
<gene>
    <name evidence="3" type="ORF">MELIAE_LOCUS11530</name>
</gene>
<comment type="similarity">
    <text evidence="1 2">Belongs to the phospholipid scramblase family.</text>
</comment>
<accession>A0A9P0BG21</accession>
<dbReference type="GO" id="GO:0017128">
    <property type="term" value="F:phospholipid scramblase activity"/>
    <property type="evidence" value="ECO:0007669"/>
    <property type="project" value="InterPro"/>
</dbReference>
<keyword evidence="2" id="KW-0564">Palmitate</keyword>
<dbReference type="Proteomes" id="UP001154078">
    <property type="component" value="Chromosome 8"/>
</dbReference>
<sequence>MRNTFTMEDIRLLLFSDENASIINRQPARDDDGFPGSRRPIPISFIDLETSQTSCFTPLHGLDFLRPHSQYVIQQTVELQDLLDEASENRFNIKAARGETLYSASESSTGCQRSCFGSSRSYIMKVFDPSQQKVMEFRRRLACGACNFWFYLQELEVWADPGEYLGAVKQNMALLKTSFNVSDRNANIIYNIQGPDSFCCLLGKNENFHIYNKDGSTQVGTIIHQWDQLENSYNIQLQTPDNATTRHKALLLGAAFLLEYMYFENTKKTRVRCIC</sequence>
<comment type="function">
    <text evidence="2">May mediate accelerated ATP-independent bidirectional transbilayer migration of phospholipids upon binding calcium ions that results in a loss of phospholipid asymmetry in the plasma membrane.</text>
</comment>
<keyword evidence="4" id="KW-1185">Reference proteome</keyword>
<proteinExistence type="inferred from homology"/>
<evidence type="ECO:0000256" key="2">
    <source>
        <dbReference type="RuleBase" id="RU363116"/>
    </source>
</evidence>
<dbReference type="EMBL" id="OV121139">
    <property type="protein sequence ID" value="CAH0562407.1"/>
    <property type="molecule type" value="Genomic_DNA"/>
</dbReference>
<dbReference type="InterPro" id="IPR005552">
    <property type="entry name" value="Scramblase"/>
</dbReference>
<evidence type="ECO:0000313" key="3">
    <source>
        <dbReference type="EMBL" id="CAH0562407.1"/>
    </source>
</evidence>
<comment type="cofactor">
    <cofactor evidence="2">
        <name>Ca(2+)</name>
        <dbReference type="ChEBI" id="CHEBI:29108"/>
    </cofactor>
</comment>
<organism evidence="3 4">
    <name type="scientific">Brassicogethes aeneus</name>
    <name type="common">Rape pollen beetle</name>
    <name type="synonym">Meligethes aeneus</name>
    <dbReference type="NCBI Taxonomy" id="1431903"/>
    <lineage>
        <taxon>Eukaryota</taxon>
        <taxon>Metazoa</taxon>
        <taxon>Ecdysozoa</taxon>
        <taxon>Arthropoda</taxon>
        <taxon>Hexapoda</taxon>
        <taxon>Insecta</taxon>
        <taxon>Pterygota</taxon>
        <taxon>Neoptera</taxon>
        <taxon>Endopterygota</taxon>
        <taxon>Coleoptera</taxon>
        <taxon>Polyphaga</taxon>
        <taxon>Cucujiformia</taxon>
        <taxon>Nitidulidae</taxon>
        <taxon>Meligethinae</taxon>
        <taxon>Brassicogethes</taxon>
    </lineage>
</organism>
<protein>
    <recommendedName>
        <fullName evidence="2">Phospholipid scramblase</fullName>
    </recommendedName>
</protein>
<evidence type="ECO:0000313" key="4">
    <source>
        <dbReference type="Proteomes" id="UP001154078"/>
    </source>
</evidence>